<protein>
    <submittedName>
        <fullName evidence="1">Uncharacterized protein</fullName>
    </submittedName>
</protein>
<accession>A0A1M6ZT72</accession>
<organism evidence="1 2">
    <name type="scientific">Fibrobacter intestinalis</name>
    <dbReference type="NCBI Taxonomy" id="28122"/>
    <lineage>
        <taxon>Bacteria</taxon>
        <taxon>Pseudomonadati</taxon>
        <taxon>Fibrobacterota</taxon>
        <taxon>Fibrobacteria</taxon>
        <taxon>Fibrobacterales</taxon>
        <taxon>Fibrobacteraceae</taxon>
        <taxon>Fibrobacter</taxon>
    </lineage>
</organism>
<keyword evidence="2" id="KW-1185">Reference proteome</keyword>
<dbReference type="InterPro" id="IPR046228">
    <property type="entry name" value="DUF6261"/>
</dbReference>
<name>A0A1M6ZT72_9BACT</name>
<dbReference type="Proteomes" id="UP000184275">
    <property type="component" value="Unassembled WGS sequence"/>
</dbReference>
<dbReference type="Pfam" id="PF19775">
    <property type="entry name" value="DUF6261"/>
    <property type="match status" value="1"/>
</dbReference>
<evidence type="ECO:0000313" key="2">
    <source>
        <dbReference type="Proteomes" id="UP000184275"/>
    </source>
</evidence>
<evidence type="ECO:0000313" key="1">
    <source>
        <dbReference type="EMBL" id="SHL33681.1"/>
    </source>
</evidence>
<gene>
    <name evidence="1" type="ORF">SAMN05720469_1721</name>
</gene>
<dbReference type="AlphaFoldDB" id="A0A1M6ZT72"/>
<reference evidence="2" key="1">
    <citation type="submission" date="2016-11" db="EMBL/GenBank/DDBJ databases">
        <authorList>
            <person name="Varghese N."/>
            <person name="Submissions S."/>
        </authorList>
    </citation>
    <scope>NUCLEOTIDE SEQUENCE [LARGE SCALE GENOMIC DNA]</scope>
    <source>
        <strain evidence="2">UWOS</strain>
    </source>
</reference>
<sequence>MNKIKAAVRVAEIAGLSDTLLRTFRADAGAQSDAYLPKIMAELESLFGNITTAILQDKVLSTLDEADSARDEAIKSLFAVVAGYAAMPIEAKKASAAPLKLICDKYAKASITKVNYTSESSMIESLLQDLAVEDLKANIKELEGVGPAIEWIRHTQNAFTQANDIYIKAMDSKGESATNCKKQILSLINDKIVLYLETMKVLGNESLLEFYRVADAEINRMNDAVDKRRKKDGKIPEELPDSPQ</sequence>
<dbReference type="EMBL" id="FRAW01000072">
    <property type="protein sequence ID" value="SHL33681.1"/>
    <property type="molecule type" value="Genomic_DNA"/>
</dbReference>
<proteinExistence type="predicted"/>
<dbReference type="RefSeq" id="WP_073306456.1">
    <property type="nucleotide sequence ID" value="NZ_FRAW01000072.1"/>
</dbReference>